<keyword evidence="3" id="KW-1185">Reference proteome</keyword>
<feature type="transmembrane region" description="Helical" evidence="1">
    <location>
        <begin position="6"/>
        <end position="29"/>
    </location>
</feature>
<gene>
    <name evidence="2" type="ORF">CVLEPA_LOCUS4024</name>
</gene>
<evidence type="ECO:0000313" key="3">
    <source>
        <dbReference type="Proteomes" id="UP001642483"/>
    </source>
</evidence>
<keyword evidence="1" id="KW-0472">Membrane</keyword>
<comment type="caution">
    <text evidence="2">The sequence shown here is derived from an EMBL/GenBank/DDBJ whole genome shotgun (WGS) entry which is preliminary data.</text>
</comment>
<keyword evidence="1" id="KW-1133">Transmembrane helix</keyword>
<dbReference type="Proteomes" id="UP001642483">
    <property type="component" value="Unassembled WGS sequence"/>
</dbReference>
<organism evidence="2 3">
    <name type="scientific">Clavelina lepadiformis</name>
    <name type="common">Light-bulb sea squirt</name>
    <name type="synonym">Ascidia lepadiformis</name>
    <dbReference type="NCBI Taxonomy" id="159417"/>
    <lineage>
        <taxon>Eukaryota</taxon>
        <taxon>Metazoa</taxon>
        <taxon>Chordata</taxon>
        <taxon>Tunicata</taxon>
        <taxon>Ascidiacea</taxon>
        <taxon>Aplousobranchia</taxon>
        <taxon>Clavelinidae</taxon>
        <taxon>Clavelina</taxon>
    </lineage>
</organism>
<reference evidence="2 3" key="1">
    <citation type="submission" date="2024-02" db="EMBL/GenBank/DDBJ databases">
        <authorList>
            <person name="Daric V."/>
            <person name="Darras S."/>
        </authorList>
    </citation>
    <scope>NUCLEOTIDE SEQUENCE [LARGE SCALE GENOMIC DNA]</scope>
</reference>
<proteinExistence type="predicted"/>
<keyword evidence="1" id="KW-0812">Transmembrane</keyword>
<accession>A0ABP0F7M3</accession>
<dbReference type="EMBL" id="CAWYQH010000013">
    <property type="protein sequence ID" value="CAK8674312.1"/>
    <property type="molecule type" value="Genomic_DNA"/>
</dbReference>
<protein>
    <submittedName>
        <fullName evidence="2">Uncharacterized protein</fullName>
    </submittedName>
</protein>
<evidence type="ECO:0000313" key="2">
    <source>
        <dbReference type="EMBL" id="CAK8674312.1"/>
    </source>
</evidence>
<sequence length="111" mass="12234">MLKHCFFITIISLAQIVILCITKLPVLLIKYHINGIGSALLSRFWFFNISSTDKSPTAAICPFTTVSSVLDCCEPDAVVCVKMSPADVPAYLFHILFLGDMFDTLLTVCIS</sequence>
<evidence type="ECO:0000256" key="1">
    <source>
        <dbReference type="SAM" id="Phobius"/>
    </source>
</evidence>
<name>A0ABP0F7M3_CLALP</name>